<reference evidence="1 2" key="1">
    <citation type="journal article" date="2022" name="Genome Biol. Evol.">
        <title>The Spruce Budworm Genome: Reconstructing the Evolutionary History of Antifreeze Proteins.</title>
        <authorList>
            <person name="Beliveau C."/>
            <person name="Gagne P."/>
            <person name="Picq S."/>
            <person name="Vernygora O."/>
            <person name="Keeling C.I."/>
            <person name="Pinkney K."/>
            <person name="Doucet D."/>
            <person name="Wen F."/>
            <person name="Johnston J.S."/>
            <person name="Maaroufi H."/>
            <person name="Boyle B."/>
            <person name="Laroche J."/>
            <person name="Dewar K."/>
            <person name="Juretic N."/>
            <person name="Blackburn G."/>
            <person name="Nisole A."/>
            <person name="Brunet B."/>
            <person name="Brandao M."/>
            <person name="Lumley L."/>
            <person name="Duan J."/>
            <person name="Quan G."/>
            <person name="Lucarotti C.J."/>
            <person name="Roe A.D."/>
            <person name="Sperling F.A.H."/>
            <person name="Levesque R.C."/>
            <person name="Cusson M."/>
        </authorList>
    </citation>
    <scope>NUCLEOTIDE SEQUENCE [LARGE SCALE GENOMIC DNA]</scope>
    <source>
        <strain evidence="1">Glfc:IPQL:Cfum</strain>
    </source>
</reference>
<evidence type="ECO:0000313" key="1">
    <source>
        <dbReference type="EMBL" id="KAI8438897.1"/>
    </source>
</evidence>
<organism evidence="1 2">
    <name type="scientific">Choristoneura fumiferana</name>
    <name type="common">Spruce budworm moth</name>
    <name type="synonym">Archips fumiferana</name>
    <dbReference type="NCBI Taxonomy" id="7141"/>
    <lineage>
        <taxon>Eukaryota</taxon>
        <taxon>Metazoa</taxon>
        <taxon>Ecdysozoa</taxon>
        <taxon>Arthropoda</taxon>
        <taxon>Hexapoda</taxon>
        <taxon>Insecta</taxon>
        <taxon>Pterygota</taxon>
        <taxon>Neoptera</taxon>
        <taxon>Endopterygota</taxon>
        <taxon>Lepidoptera</taxon>
        <taxon>Glossata</taxon>
        <taxon>Ditrysia</taxon>
        <taxon>Tortricoidea</taxon>
        <taxon>Tortricidae</taxon>
        <taxon>Tortricinae</taxon>
        <taxon>Choristoneura</taxon>
    </lineage>
</organism>
<name>A0ACC0KRJ4_CHOFU</name>
<keyword evidence="2" id="KW-1185">Reference proteome</keyword>
<accession>A0ACC0KRJ4</accession>
<comment type="caution">
    <text evidence="1">The sequence shown here is derived from an EMBL/GenBank/DDBJ whole genome shotgun (WGS) entry which is preliminary data.</text>
</comment>
<dbReference type="Proteomes" id="UP001064048">
    <property type="component" value="Chromosome 18"/>
</dbReference>
<evidence type="ECO:0000313" key="2">
    <source>
        <dbReference type="Proteomes" id="UP001064048"/>
    </source>
</evidence>
<protein>
    <submittedName>
        <fullName evidence="1">Uncharacterized protein</fullName>
    </submittedName>
</protein>
<dbReference type="EMBL" id="CM046118">
    <property type="protein sequence ID" value="KAI8438897.1"/>
    <property type="molecule type" value="Genomic_DNA"/>
</dbReference>
<proteinExistence type="predicted"/>
<gene>
    <name evidence="1" type="ORF">MSG28_011228</name>
</gene>
<sequence length="284" mass="32822">MRPCNLPVCMQFSAHYHQVLIMKNVIRTSWRDAATLIVLSRKKPAIASRQGVNYDILFQTRTASASFANSVVFPGGVSEPVDASEDWLRLFKAFGFDQSHFEAFHRPGAPATPIFQDNPVKRHISLRITAIRETFEELGLLLCCKQHQKDRSSPWACVLPIADISKNPSELLNLCKEYQCYPDIWALHYWSNWLTPTHFPKRFDAAFFITALEDKPECLDFNAEVAHVQVREFLYSLNPYGRFTIVCPNIIRHNVLFFIIFICHKVIYFTLKELFSSELLFNLT</sequence>